<feature type="domain" description="Flagellar basal-body/hook protein C-terminal" evidence="6">
    <location>
        <begin position="386"/>
        <end position="430"/>
    </location>
</feature>
<dbReference type="PANTHER" id="PTHR30435:SF1">
    <property type="entry name" value="FLAGELLAR HOOK PROTEIN FLGE"/>
    <property type="match status" value="1"/>
</dbReference>
<dbReference type="NCBIfam" id="TIGR03506">
    <property type="entry name" value="FlgEFG_subfam"/>
    <property type="match status" value="1"/>
</dbReference>
<dbReference type="AlphaFoldDB" id="A0A1G9ZFF3"/>
<feature type="domain" description="Flagellar basal body rod protein N-terminal" evidence="5">
    <location>
        <begin position="5"/>
        <end position="35"/>
    </location>
</feature>
<dbReference type="GO" id="GO:0005829">
    <property type="term" value="C:cytosol"/>
    <property type="evidence" value="ECO:0007669"/>
    <property type="project" value="TreeGrafter"/>
</dbReference>
<dbReference type="Pfam" id="PF22692">
    <property type="entry name" value="LlgE_F_G_D1"/>
    <property type="match status" value="1"/>
</dbReference>
<dbReference type="PANTHER" id="PTHR30435">
    <property type="entry name" value="FLAGELLAR PROTEIN"/>
    <property type="match status" value="1"/>
</dbReference>
<dbReference type="Pfam" id="PF00460">
    <property type="entry name" value="Flg_bb_rod"/>
    <property type="match status" value="1"/>
</dbReference>
<keyword evidence="3 4" id="KW-0975">Bacterial flagellum</keyword>
<gene>
    <name evidence="8" type="ORF">SAMN05192585_11349</name>
</gene>
<dbReference type="GO" id="GO:0071978">
    <property type="term" value="P:bacterial-type flagellum-dependent swarming motility"/>
    <property type="evidence" value="ECO:0007669"/>
    <property type="project" value="TreeGrafter"/>
</dbReference>
<dbReference type="EMBL" id="FNID01000013">
    <property type="protein sequence ID" value="SDN20152.1"/>
    <property type="molecule type" value="Genomic_DNA"/>
</dbReference>
<sequence length="432" mass="44372">MVRAMYSGVAGLRAHQTRLDVIGNNIANVNTYGYKASRTTFRDVYYQSISGASGGTQTRGGVNATQVGYGAQVASIDINQSQSGFQPTDVSTDVAIAGQGYLQVMDASGNIYYTRAGMLTIDNNGNVIDSQGNFVLGVSGSGAKTAAPASGKIQIVVPPITDNQAFHTKTVSVLGVSQTVTLKAKGPGTLGNMVVNFITGTAGGGSKAVLDGTELNITLDPSANYTQADLDKLLTLATGTVGGAPDATNVGAITDKNGKVLATSAIPGGGFTLSGLTFPTDAGGNSIPLDGQQMKDILGAFKTEQGRSFALQSVKDLSSLAIGSDGIITGNHAVHGQLTLGRIDLAVFNNPEGLTQEGNSYFAQSANSGDPSLCVAGTSGSGPLKSGMLEMSNVDLSAQFTDMITTQRGFQACSRIITVTDSMLEELVNLKR</sequence>
<reference evidence="8 9" key="1">
    <citation type="submission" date="2016-10" db="EMBL/GenBank/DDBJ databases">
        <authorList>
            <person name="de Groot N.N."/>
        </authorList>
    </citation>
    <scope>NUCLEOTIDE SEQUENCE [LARGE SCALE GENOMIC DNA]</scope>
    <source>
        <strain evidence="8 9">CGMCC 1.5012</strain>
    </source>
</reference>
<comment type="similarity">
    <text evidence="2 4">Belongs to the flagella basal body rod proteins family.</text>
</comment>
<keyword evidence="8" id="KW-0966">Cell projection</keyword>
<dbReference type="InterPro" id="IPR020013">
    <property type="entry name" value="Flagellar_FlgE/F/G"/>
</dbReference>
<organism evidence="8 9">
    <name type="scientific">Acetanaerobacterium elongatum</name>
    <dbReference type="NCBI Taxonomy" id="258515"/>
    <lineage>
        <taxon>Bacteria</taxon>
        <taxon>Bacillati</taxon>
        <taxon>Bacillota</taxon>
        <taxon>Clostridia</taxon>
        <taxon>Eubacteriales</taxon>
        <taxon>Oscillospiraceae</taxon>
        <taxon>Acetanaerobacterium</taxon>
    </lineage>
</organism>
<dbReference type="STRING" id="258515.SAMN05192585_11349"/>
<dbReference type="GO" id="GO:0009424">
    <property type="term" value="C:bacterial-type flagellum hook"/>
    <property type="evidence" value="ECO:0007669"/>
    <property type="project" value="TreeGrafter"/>
</dbReference>
<evidence type="ECO:0000259" key="5">
    <source>
        <dbReference type="Pfam" id="PF00460"/>
    </source>
</evidence>
<evidence type="ECO:0000256" key="2">
    <source>
        <dbReference type="ARBA" id="ARBA00009677"/>
    </source>
</evidence>
<feature type="domain" description="Flagellar hook protein FlgE/F/G-like D1" evidence="7">
    <location>
        <begin position="95"/>
        <end position="162"/>
    </location>
</feature>
<proteinExistence type="inferred from homology"/>
<name>A0A1G9ZFF3_9FIRM</name>
<dbReference type="InterPro" id="IPR037925">
    <property type="entry name" value="FlgE/F/G-like"/>
</dbReference>
<evidence type="ECO:0000259" key="7">
    <source>
        <dbReference type="Pfam" id="PF22692"/>
    </source>
</evidence>
<evidence type="ECO:0000259" key="6">
    <source>
        <dbReference type="Pfam" id="PF06429"/>
    </source>
</evidence>
<evidence type="ECO:0000313" key="8">
    <source>
        <dbReference type="EMBL" id="SDN20152.1"/>
    </source>
</evidence>
<keyword evidence="8" id="KW-0282">Flagellum</keyword>
<evidence type="ECO:0000256" key="1">
    <source>
        <dbReference type="ARBA" id="ARBA00004117"/>
    </source>
</evidence>
<comment type="function">
    <text evidence="4">A flexible structure which links the flagellar filament to the drive apparatus in the basal body.</text>
</comment>
<evidence type="ECO:0000313" key="9">
    <source>
        <dbReference type="Proteomes" id="UP000199182"/>
    </source>
</evidence>
<dbReference type="Pfam" id="PF06429">
    <property type="entry name" value="Flg_bbr_C"/>
    <property type="match status" value="1"/>
</dbReference>
<evidence type="ECO:0000256" key="4">
    <source>
        <dbReference type="RuleBase" id="RU362116"/>
    </source>
</evidence>
<dbReference type="GO" id="GO:0009425">
    <property type="term" value="C:bacterial-type flagellum basal body"/>
    <property type="evidence" value="ECO:0007669"/>
    <property type="project" value="UniProtKB-SubCell"/>
</dbReference>
<keyword evidence="8" id="KW-0969">Cilium</keyword>
<evidence type="ECO:0000256" key="3">
    <source>
        <dbReference type="ARBA" id="ARBA00023143"/>
    </source>
</evidence>
<dbReference type="OrthoDB" id="9804559at2"/>
<dbReference type="InterPro" id="IPR001444">
    <property type="entry name" value="Flag_bb_rod_N"/>
</dbReference>
<keyword evidence="9" id="KW-1185">Reference proteome</keyword>
<dbReference type="SUPFAM" id="SSF117143">
    <property type="entry name" value="Flagellar hook protein flgE"/>
    <property type="match status" value="1"/>
</dbReference>
<dbReference type="InterPro" id="IPR010930">
    <property type="entry name" value="Flg_bb/hook_C_dom"/>
</dbReference>
<protein>
    <recommendedName>
        <fullName evidence="4">Flagellar hook protein FlgE</fullName>
    </recommendedName>
</protein>
<dbReference type="RefSeq" id="WP_092639670.1">
    <property type="nucleotide sequence ID" value="NZ_FNID01000013.1"/>
</dbReference>
<dbReference type="Proteomes" id="UP000199182">
    <property type="component" value="Unassembled WGS sequence"/>
</dbReference>
<comment type="subcellular location">
    <subcellularLocation>
        <location evidence="1 4">Bacterial flagellum basal body</location>
    </subcellularLocation>
</comment>
<accession>A0A1G9ZFF3</accession>
<dbReference type="InterPro" id="IPR053967">
    <property type="entry name" value="LlgE_F_G-like_D1"/>
</dbReference>